<accession>A0A139HTH1</accession>
<proteinExistence type="predicted"/>
<dbReference type="OrthoDB" id="408631at2759"/>
<dbReference type="AlphaFoldDB" id="A0A139HTH1"/>
<protein>
    <submittedName>
        <fullName evidence="1">Uncharacterized protein</fullName>
    </submittedName>
</protein>
<dbReference type="InterPro" id="IPR029058">
    <property type="entry name" value="AB_hydrolase_fold"/>
</dbReference>
<organism evidence="1 2">
    <name type="scientific">Pseudocercospora musae</name>
    <dbReference type="NCBI Taxonomy" id="113226"/>
    <lineage>
        <taxon>Eukaryota</taxon>
        <taxon>Fungi</taxon>
        <taxon>Dikarya</taxon>
        <taxon>Ascomycota</taxon>
        <taxon>Pezizomycotina</taxon>
        <taxon>Dothideomycetes</taxon>
        <taxon>Dothideomycetidae</taxon>
        <taxon>Mycosphaerellales</taxon>
        <taxon>Mycosphaerellaceae</taxon>
        <taxon>Pseudocercospora</taxon>
    </lineage>
</organism>
<keyword evidence="2" id="KW-1185">Reference proteome</keyword>
<comment type="caution">
    <text evidence="1">The sequence shown here is derived from an EMBL/GenBank/DDBJ whole genome shotgun (WGS) entry which is preliminary data.</text>
</comment>
<gene>
    <name evidence="1" type="ORF">AC579_1598</name>
</gene>
<dbReference type="Proteomes" id="UP000073492">
    <property type="component" value="Unassembled WGS sequence"/>
</dbReference>
<dbReference type="Gene3D" id="3.40.50.1820">
    <property type="entry name" value="alpha/beta hydrolase"/>
    <property type="match status" value="1"/>
</dbReference>
<dbReference type="SUPFAM" id="SSF53474">
    <property type="entry name" value="alpha/beta-Hydrolases"/>
    <property type="match status" value="1"/>
</dbReference>
<dbReference type="STRING" id="113226.A0A139HTH1"/>
<sequence length="231" mass="25305">MAHFKPNGLRVISGNTDSEAAAYVIPEITTDAQLKAWLRLEYPLLTARDVDDILEVHYLPSDASGVIPFATCGDCNGATADATGPFAIGPQQRTIALYSESTFVCSSYWLAKAFSCAKSRDAWKYRDSVPAAQHGADLNGIGLRFRGLILSSAFVQVFGGTWGNFIVNNDPSSEQELSTFSEHGDRTWRMLNLNETGWTPYSSRMVATRPNATQYKEPGPTNDIRVVDAKT</sequence>
<evidence type="ECO:0000313" key="1">
    <source>
        <dbReference type="EMBL" id="KXT05717.1"/>
    </source>
</evidence>
<evidence type="ECO:0000313" key="2">
    <source>
        <dbReference type="Proteomes" id="UP000073492"/>
    </source>
</evidence>
<name>A0A139HTH1_9PEZI</name>
<dbReference type="EMBL" id="LFZO01000563">
    <property type="protein sequence ID" value="KXT05717.1"/>
    <property type="molecule type" value="Genomic_DNA"/>
</dbReference>
<reference evidence="1 2" key="1">
    <citation type="submission" date="2015-07" db="EMBL/GenBank/DDBJ databases">
        <title>Comparative genomics of the Sigatoka disease complex on banana suggests a link between parallel evolutionary changes in Pseudocercospora fijiensis and Pseudocercospora eumusae and increased virulence on the banana host.</title>
        <authorList>
            <person name="Chang T.-C."/>
            <person name="Salvucci A."/>
            <person name="Crous P.W."/>
            <person name="Stergiopoulos I."/>
        </authorList>
    </citation>
    <scope>NUCLEOTIDE SEQUENCE [LARGE SCALE GENOMIC DNA]</scope>
    <source>
        <strain evidence="1 2">CBS 116634</strain>
    </source>
</reference>